<name>A0A2P5C673_PARAD</name>
<evidence type="ECO:0000256" key="1">
    <source>
        <dbReference type="SAM" id="Phobius"/>
    </source>
</evidence>
<proteinExistence type="predicted"/>
<keyword evidence="1" id="KW-0472">Membrane</keyword>
<protein>
    <recommendedName>
        <fullName evidence="5">Transmembrane protein</fullName>
    </recommendedName>
</protein>
<comment type="caution">
    <text evidence="3">The sequence shown here is derived from an EMBL/GenBank/DDBJ whole genome shotgun (WGS) entry which is preliminary data.</text>
</comment>
<feature type="transmembrane region" description="Helical" evidence="1">
    <location>
        <begin position="37"/>
        <end position="53"/>
    </location>
</feature>
<accession>A0A2P5C673</accession>
<dbReference type="AlphaFoldDB" id="A0A2P5C673"/>
<evidence type="ECO:0008006" key="5">
    <source>
        <dbReference type="Google" id="ProtNLM"/>
    </source>
</evidence>
<keyword evidence="4" id="KW-1185">Reference proteome</keyword>
<evidence type="ECO:0000313" key="4">
    <source>
        <dbReference type="Proteomes" id="UP000237105"/>
    </source>
</evidence>
<gene>
    <name evidence="3" type="ORF">PanWU01x14_181050</name>
</gene>
<evidence type="ECO:0000256" key="2">
    <source>
        <dbReference type="SAM" id="SignalP"/>
    </source>
</evidence>
<reference evidence="4" key="1">
    <citation type="submission" date="2016-06" db="EMBL/GenBank/DDBJ databases">
        <title>Parallel loss of symbiosis genes in relatives of nitrogen-fixing non-legume Parasponia.</title>
        <authorList>
            <person name="Van Velzen R."/>
            <person name="Holmer R."/>
            <person name="Bu F."/>
            <person name="Rutten L."/>
            <person name="Van Zeijl A."/>
            <person name="Liu W."/>
            <person name="Santuari L."/>
            <person name="Cao Q."/>
            <person name="Sharma T."/>
            <person name="Shen D."/>
            <person name="Roswanjaya Y."/>
            <person name="Wardhani T."/>
            <person name="Kalhor M.S."/>
            <person name="Jansen J."/>
            <person name="Van den Hoogen J."/>
            <person name="Gungor B."/>
            <person name="Hartog M."/>
            <person name="Hontelez J."/>
            <person name="Verver J."/>
            <person name="Yang W.-C."/>
            <person name="Schijlen E."/>
            <person name="Repin R."/>
            <person name="Schilthuizen M."/>
            <person name="Schranz E."/>
            <person name="Heidstra R."/>
            <person name="Miyata K."/>
            <person name="Fedorova E."/>
            <person name="Kohlen W."/>
            <person name="Bisseling T."/>
            <person name="Smit S."/>
            <person name="Geurts R."/>
        </authorList>
    </citation>
    <scope>NUCLEOTIDE SEQUENCE [LARGE SCALE GENOMIC DNA]</scope>
    <source>
        <strain evidence="4">cv. WU1-14</strain>
    </source>
</reference>
<feature type="transmembrane region" description="Helical" evidence="1">
    <location>
        <begin position="65"/>
        <end position="84"/>
    </location>
</feature>
<keyword evidence="1" id="KW-1133">Transmembrane helix</keyword>
<feature type="signal peptide" evidence="2">
    <location>
        <begin position="1"/>
        <end position="18"/>
    </location>
</feature>
<organism evidence="3 4">
    <name type="scientific">Parasponia andersonii</name>
    <name type="common">Sponia andersonii</name>
    <dbReference type="NCBI Taxonomy" id="3476"/>
    <lineage>
        <taxon>Eukaryota</taxon>
        <taxon>Viridiplantae</taxon>
        <taxon>Streptophyta</taxon>
        <taxon>Embryophyta</taxon>
        <taxon>Tracheophyta</taxon>
        <taxon>Spermatophyta</taxon>
        <taxon>Magnoliopsida</taxon>
        <taxon>eudicotyledons</taxon>
        <taxon>Gunneridae</taxon>
        <taxon>Pentapetalae</taxon>
        <taxon>rosids</taxon>
        <taxon>fabids</taxon>
        <taxon>Rosales</taxon>
        <taxon>Cannabaceae</taxon>
        <taxon>Parasponia</taxon>
    </lineage>
</organism>
<dbReference type="Proteomes" id="UP000237105">
    <property type="component" value="Unassembled WGS sequence"/>
</dbReference>
<dbReference type="EMBL" id="JXTB01000170">
    <property type="protein sequence ID" value="PON56537.1"/>
    <property type="molecule type" value="Genomic_DNA"/>
</dbReference>
<keyword evidence="2" id="KW-0732">Signal</keyword>
<keyword evidence="1" id="KW-0812">Transmembrane</keyword>
<evidence type="ECO:0000313" key="3">
    <source>
        <dbReference type="EMBL" id="PON56537.1"/>
    </source>
</evidence>
<sequence>MAPLDCAMCLLLMLPCLATSRHQMTYKLQYQNLCHRPYYQSLIILVGFLLILVTHSNMYREVPLLISYFLYISFLIICVGKIFILHR</sequence>
<feature type="chain" id="PRO_5015203285" description="Transmembrane protein" evidence="2">
    <location>
        <begin position="19"/>
        <end position="87"/>
    </location>
</feature>